<evidence type="ECO:0000256" key="1">
    <source>
        <dbReference type="ARBA" id="ARBA00010233"/>
    </source>
</evidence>
<comment type="caution">
    <text evidence="9">The sequence shown here is derived from an EMBL/GenBank/DDBJ whole genome shotgun (WGS) entry which is preliminary data.</text>
</comment>
<organism evidence="9 10">
    <name type="scientific">Paenibacillus piri</name>
    <dbReference type="NCBI Taxonomy" id="2547395"/>
    <lineage>
        <taxon>Bacteria</taxon>
        <taxon>Bacillati</taxon>
        <taxon>Bacillota</taxon>
        <taxon>Bacilli</taxon>
        <taxon>Bacillales</taxon>
        <taxon>Paenibacillaceae</taxon>
        <taxon>Paenibacillus</taxon>
    </lineage>
</organism>
<feature type="active site" description="Charge relay system" evidence="6">
    <location>
        <position position="276"/>
    </location>
</feature>
<protein>
    <submittedName>
        <fullName evidence="9">LD-carboxypeptidase</fullName>
    </submittedName>
</protein>
<dbReference type="InterPro" id="IPR027478">
    <property type="entry name" value="LdcA_N"/>
</dbReference>
<evidence type="ECO:0000256" key="5">
    <source>
        <dbReference type="ARBA" id="ARBA00022825"/>
    </source>
</evidence>
<dbReference type="InterPro" id="IPR003507">
    <property type="entry name" value="S66_fam"/>
</dbReference>
<evidence type="ECO:0000313" key="9">
    <source>
        <dbReference type="EMBL" id="TDF97512.1"/>
    </source>
</evidence>
<evidence type="ECO:0000256" key="3">
    <source>
        <dbReference type="ARBA" id="ARBA00022670"/>
    </source>
</evidence>
<dbReference type="SUPFAM" id="SSF141986">
    <property type="entry name" value="LD-carboxypeptidase A C-terminal domain-like"/>
    <property type="match status" value="1"/>
</dbReference>
<dbReference type="Gene3D" id="3.40.50.10740">
    <property type="entry name" value="Class I glutamine amidotransferase-like"/>
    <property type="match status" value="1"/>
</dbReference>
<comment type="similarity">
    <text evidence="1">Belongs to the peptidase S66 family.</text>
</comment>
<dbReference type="SUPFAM" id="SSF52317">
    <property type="entry name" value="Class I glutamine amidotransferase-like"/>
    <property type="match status" value="1"/>
</dbReference>
<reference evidence="9 10" key="1">
    <citation type="submission" date="2019-03" db="EMBL/GenBank/DDBJ databases">
        <title>This is whole genome sequence of Paenibacillus sp MS74 strain.</title>
        <authorList>
            <person name="Trinh H.N."/>
        </authorList>
    </citation>
    <scope>NUCLEOTIDE SEQUENCE [LARGE SCALE GENOMIC DNA]</scope>
    <source>
        <strain evidence="9 10">MS74</strain>
    </source>
</reference>
<feature type="active site" description="Charge relay system" evidence="6">
    <location>
        <position position="209"/>
    </location>
</feature>
<name>A0A4R5KQA4_9BACL</name>
<dbReference type="GO" id="GO:0004180">
    <property type="term" value="F:carboxypeptidase activity"/>
    <property type="evidence" value="ECO:0007669"/>
    <property type="project" value="UniProtKB-KW"/>
</dbReference>
<dbReference type="AlphaFoldDB" id="A0A4R5KQA4"/>
<dbReference type="GO" id="GO:0008236">
    <property type="term" value="F:serine-type peptidase activity"/>
    <property type="evidence" value="ECO:0007669"/>
    <property type="project" value="UniProtKB-KW"/>
</dbReference>
<dbReference type="InterPro" id="IPR040921">
    <property type="entry name" value="Peptidase_S66C"/>
</dbReference>
<keyword evidence="5" id="KW-0720">Serine protease</keyword>
<keyword evidence="2 9" id="KW-0121">Carboxypeptidase</keyword>
<evidence type="ECO:0000256" key="6">
    <source>
        <dbReference type="PIRSR" id="PIRSR028757-1"/>
    </source>
</evidence>
<dbReference type="Proteomes" id="UP000295636">
    <property type="component" value="Unassembled WGS sequence"/>
</dbReference>
<proteinExistence type="inferred from homology"/>
<dbReference type="PANTHER" id="PTHR30237:SF2">
    <property type="entry name" value="MUREIN TETRAPEPTIDE CARBOXYPEPTIDASE"/>
    <property type="match status" value="1"/>
</dbReference>
<evidence type="ECO:0000256" key="2">
    <source>
        <dbReference type="ARBA" id="ARBA00022645"/>
    </source>
</evidence>
<dbReference type="InterPro" id="IPR040449">
    <property type="entry name" value="Peptidase_S66_N"/>
</dbReference>
<keyword evidence="10" id="KW-1185">Reference proteome</keyword>
<dbReference type="Gene3D" id="3.50.30.60">
    <property type="entry name" value="LD-carboxypeptidase A C-terminal domain-like"/>
    <property type="match status" value="1"/>
</dbReference>
<feature type="domain" description="LD-carboxypeptidase C-terminal" evidence="8">
    <location>
        <begin position="179"/>
        <end position="291"/>
    </location>
</feature>
<dbReference type="CDD" id="cd07025">
    <property type="entry name" value="Peptidase_S66"/>
    <property type="match status" value="1"/>
</dbReference>
<gene>
    <name evidence="9" type="ORF">E1757_12895</name>
</gene>
<dbReference type="Pfam" id="PF17676">
    <property type="entry name" value="Peptidase_S66C"/>
    <property type="match status" value="1"/>
</dbReference>
<evidence type="ECO:0000259" key="8">
    <source>
        <dbReference type="Pfam" id="PF17676"/>
    </source>
</evidence>
<dbReference type="OrthoDB" id="9807329at2"/>
<dbReference type="RefSeq" id="WP_133228604.1">
    <property type="nucleotide sequence ID" value="NZ_SMRT01000005.1"/>
</dbReference>
<feature type="active site" description="Nucleophile" evidence="6">
    <location>
        <position position="110"/>
    </location>
</feature>
<dbReference type="PIRSF" id="PIRSF028757">
    <property type="entry name" value="LD-carboxypeptidase"/>
    <property type="match status" value="1"/>
</dbReference>
<dbReference type="Pfam" id="PF02016">
    <property type="entry name" value="Peptidase_S66"/>
    <property type="match status" value="1"/>
</dbReference>
<evidence type="ECO:0000256" key="4">
    <source>
        <dbReference type="ARBA" id="ARBA00022801"/>
    </source>
</evidence>
<keyword evidence="4" id="KW-0378">Hydrolase</keyword>
<evidence type="ECO:0000313" key="10">
    <source>
        <dbReference type="Proteomes" id="UP000295636"/>
    </source>
</evidence>
<dbReference type="EMBL" id="SMRT01000005">
    <property type="protein sequence ID" value="TDF97512.1"/>
    <property type="molecule type" value="Genomic_DNA"/>
</dbReference>
<evidence type="ECO:0000259" key="7">
    <source>
        <dbReference type="Pfam" id="PF02016"/>
    </source>
</evidence>
<dbReference type="GO" id="GO:0006508">
    <property type="term" value="P:proteolysis"/>
    <property type="evidence" value="ECO:0007669"/>
    <property type="project" value="UniProtKB-KW"/>
</dbReference>
<accession>A0A4R5KQA4</accession>
<dbReference type="PANTHER" id="PTHR30237">
    <property type="entry name" value="MURAMOYLTETRAPEPTIDE CARBOXYPEPTIDASE"/>
    <property type="match status" value="1"/>
</dbReference>
<keyword evidence="3" id="KW-0645">Protease</keyword>
<feature type="domain" description="LD-carboxypeptidase N-terminal" evidence="7">
    <location>
        <begin position="14"/>
        <end position="128"/>
    </location>
</feature>
<dbReference type="InterPro" id="IPR029062">
    <property type="entry name" value="Class_I_gatase-like"/>
</dbReference>
<sequence>MAIHPPLLQRGATIGVVTLGSPLPASEIDQRIAFLRSWGFQVITGDYVYADNGYLSGTDEQRAADLMHMFANPEVRLILPTRGGVGVAGILPFLDYRMIAANPKIISGYSDISVLLNVLYQFSNMITLSSLLLIDFKPETPAYNFDQFFGMTSTTVAPKVIQSPPGMSMVGRVPGDVTARIVGGNISSIVDTLGTPYEINTSGKILFLEETHEPVNKVYRLVNHLKLAGKLDDCIGIVMGECTGCHISYGKTYEDLITDFIVPLGKPLLTHFPAAHGTYKAAVPIGAMVNLNTNNATVTVLEPMVGIGM</sequence>
<dbReference type="InterPro" id="IPR027461">
    <property type="entry name" value="Carboxypeptidase_A_C_sf"/>
</dbReference>